<proteinExistence type="predicted"/>
<name>A0A914QI15_9BILA</name>
<keyword evidence="1" id="KW-1185">Reference proteome</keyword>
<evidence type="ECO:0000313" key="2">
    <source>
        <dbReference type="WBParaSite" id="PDA_v2.g31583.t1"/>
    </source>
</evidence>
<evidence type="ECO:0000313" key="1">
    <source>
        <dbReference type="Proteomes" id="UP000887578"/>
    </source>
</evidence>
<dbReference type="AlphaFoldDB" id="A0A914QI15"/>
<sequence length="291" mass="34026">MSSQPPSKQKSISNVEKVHGFRGSVLYYLKKNSNPRVLLKLMQVSKYFCFKEFPYMVVDSLDYDHINENIKLLRYDDVLYNDKYESLVKPLWITKTLNLYDPNDSKLASKCLSKIAVCDVKNLSLENQILDVGELKFYANCGSLESFVFRDSNVKYGNGTVVPIEEILKLLPKLKSFYWDLHREMASTFTSETTKTIIDFFDPSLLEFFCLMNIPEPFDFKLFAGFMDAHPSIQFYLFFARPLSAEYTKMLQDYVDDLIETELYKVRKILIIFPTQTDESFDILLNHFYGQ</sequence>
<organism evidence="1 2">
    <name type="scientific">Panagrolaimus davidi</name>
    <dbReference type="NCBI Taxonomy" id="227884"/>
    <lineage>
        <taxon>Eukaryota</taxon>
        <taxon>Metazoa</taxon>
        <taxon>Ecdysozoa</taxon>
        <taxon>Nematoda</taxon>
        <taxon>Chromadorea</taxon>
        <taxon>Rhabditida</taxon>
        <taxon>Tylenchina</taxon>
        <taxon>Panagrolaimomorpha</taxon>
        <taxon>Panagrolaimoidea</taxon>
        <taxon>Panagrolaimidae</taxon>
        <taxon>Panagrolaimus</taxon>
    </lineage>
</organism>
<dbReference type="Proteomes" id="UP000887578">
    <property type="component" value="Unplaced"/>
</dbReference>
<reference evidence="2" key="1">
    <citation type="submission" date="2022-11" db="UniProtKB">
        <authorList>
            <consortium name="WormBaseParasite"/>
        </authorList>
    </citation>
    <scope>IDENTIFICATION</scope>
</reference>
<accession>A0A914QI15</accession>
<dbReference type="WBParaSite" id="PDA_v2.g31583.t1">
    <property type="protein sequence ID" value="PDA_v2.g31583.t1"/>
    <property type="gene ID" value="PDA_v2.g31583"/>
</dbReference>
<protein>
    <submittedName>
        <fullName evidence="2">Uncharacterized protein</fullName>
    </submittedName>
</protein>